<evidence type="ECO:0000313" key="2">
    <source>
        <dbReference type="EMBL" id="KAG2171287.1"/>
    </source>
</evidence>
<dbReference type="PANTHER" id="PTHR43157">
    <property type="entry name" value="PHOSPHATIDYLINOSITOL-GLYCAN BIOSYNTHESIS CLASS F PROTEIN-RELATED"/>
    <property type="match status" value="1"/>
</dbReference>
<sequence length="351" mass="39275">MDLTPYLDNAKTFLAQDIIIDGRVIPVKYLVATAGAIMGLTAGKVQQTFFNGARNNSKTLLKGKTVVITGANDGIGKETAIDLAKRQATVIIACRESKKTADALAEIRRASNNSNVFHEAIDLADLDSVKAFATRYIDSGRPIHILINNAGIMALPTRRESKQGYELQFATNHLSHFLLTELLLPVIKKSGSARIINVSSRAMYRGRVNFADIEFKRDYKNWEVYSQSKLCNVLYSGYLQRKLNDTDVLVNACHPGVVRTSLTRYLLDESWYLKPLAASVYPALYFFTKSATQGAQTQLYLATSDAINRANSGEYWADCKVQKGKNKLQHDEDVEDRLYEISKQFVSKWLN</sequence>
<dbReference type="PANTHER" id="PTHR43157:SF31">
    <property type="entry name" value="PHOSPHATIDYLINOSITOL-GLYCAN BIOSYNTHESIS CLASS F PROTEIN"/>
    <property type="match status" value="1"/>
</dbReference>
<dbReference type="InterPro" id="IPR002347">
    <property type="entry name" value="SDR_fam"/>
</dbReference>
<dbReference type="Proteomes" id="UP000654370">
    <property type="component" value="Unassembled WGS sequence"/>
</dbReference>
<dbReference type="AlphaFoldDB" id="A0A8H7PCF8"/>
<protein>
    <submittedName>
        <fullName evidence="2">Uncharacterized protein</fullName>
    </submittedName>
</protein>
<proteinExistence type="predicted"/>
<dbReference type="SUPFAM" id="SSF51735">
    <property type="entry name" value="NAD(P)-binding Rossmann-fold domains"/>
    <property type="match status" value="1"/>
</dbReference>
<evidence type="ECO:0000313" key="3">
    <source>
        <dbReference type="Proteomes" id="UP000654370"/>
    </source>
</evidence>
<name>A0A8H7PCF8_MORIS</name>
<accession>A0A8H7PCF8</accession>
<comment type="caution">
    <text evidence="2">The sequence shown here is derived from an EMBL/GenBank/DDBJ whole genome shotgun (WGS) entry which is preliminary data.</text>
</comment>
<gene>
    <name evidence="2" type="ORF">INT43_002909</name>
</gene>
<dbReference type="OrthoDB" id="191139at2759"/>
<dbReference type="Gene3D" id="3.40.50.720">
    <property type="entry name" value="NAD(P)-binding Rossmann-like Domain"/>
    <property type="match status" value="1"/>
</dbReference>
<keyword evidence="1" id="KW-0560">Oxidoreductase</keyword>
<keyword evidence="3" id="KW-1185">Reference proteome</keyword>
<dbReference type="PRINTS" id="PR00081">
    <property type="entry name" value="GDHRDH"/>
</dbReference>
<evidence type="ECO:0000256" key="1">
    <source>
        <dbReference type="ARBA" id="ARBA00023002"/>
    </source>
</evidence>
<dbReference type="Pfam" id="PF00106">
    <property type="entry name" value="adh_short"/>
    <property type="match status" value="1"/>
</dbReference>
<reference evidence="2" key="1">
    <citation type="submission" date="2020-12" db="EMBL/GenBank/DDBJ databases">
        <title>Metabolic potential, ecology and presence of endohyphal bacteria is reflected in genomic diversity of Mucoromycotina.</title>
        <authorList>
            <person name="Muszewska A."/>
            <person name="Okrasinska A."/>
            <person name="Steczkiewicz K."/>
            <person name="Drgas O."/>
            <person name="Orlowska M."/>
            <person name="Perlinska-Lenart U."/>
            <person name="Aleksandrzak-Piekarczyk T."/>
            <person name="Szatraj K."/>
            <person name="Zielenkiewicz U."/>
            <person name="Pilsyk S."/>
            <person name="Malc E."/>
            <person name="Mieczkowski P."/>
            <person name="Kruszewska J.S."/>
            <person name="Biernat P."/>
            <person name="Pawlowska J."/>
        </authorList>
    </citation>
    <scope>NUCLEOTIDE SEQUENCE</scope>
    <source>
        <strain evidence="2">WA0000067209</strain>
    </source>
</reference>
<organism evidence="2 3">
    <name type="scientific">Mortierella isabellina</name>
    <name type="common">Filamentous fungus</name>
    <name type="synonym">Umbelopsis isabellina</name>
    <dbReference type="NCBI Taxonomy" id="91625"/>
    <lineage>
        <taxon>Eukaryota</taxon>
        <taxon>Fungi</taxon>
        <taxon>Fungi incertae sedis</taxon>
        <taxon>Mucoromycota</taxon>
        <taxon>Mucoromycotina</taxon>
        <taxon>Umbelopsidomycetes</taxon>
        <taxon>Umbelopsidales</taxon>
        <taxon>Umbelopsidaceae</taxon>
        <taxon>Umbelopsis</taxon>
    </lineage>
</organism>
<dbReference type="InterPro" id="IPR036291">
    <property type="entry name" value="NAD(P)-bd_dom_sf"/>
</dbReference>
<dbReference type="EMBL" id="JAEPQZ010000022">
    <property type="protein sequence ID" value="KAG2171287.1"/>
    <property type="molecule type" value="Genomic_DNA"/>
</dbReference>
<dbReference type="CDD" id="cd05327">
    <property type="entry name" value="retinol-DH_like_SDR_c_like"/>
    <property type="match status" value="1"/>
</dbReference>
<dbReference type="GO" id="GO:0016491">
    <property type="term" value="F:oxidoreductase activity"/>
    <property type="evidence" value="ECO:0007669"/>
    <property type="project" value="UniProtKB-KW"/>
</dbReference>